<name>N1U8X2_9LEPT</name>
<dbReference type="AlphaFoldDB" id="N1U8X2"/>
<comment type="caution">
    <text evidence="1">The sequence shown here is derived from an EMBL/GenBank/DDBJ whole genome shotgun (WGS) entry which is preliminary data.</text>
</comment>
<evidence type="ECO:0000313" key="1">
    <source>
        <dbReference type="EMBL" id="EMY14409.1"/>
    </source>
</evidence>
<dbReference type="Proteomes" id="UP000012249">
    <property type="component" value="Unassembled WGS sequence"/>
</dbReference>
<accession>N1U8X2</accession>
<protein>
    <submittedName>
        <fullName evidence="1">Transposase DDE domain protein</fullName>
    </submittedName>
</protein>
<reference evidence="1 2" key="1">
    <citation type="submission" date="2013-02" db="EMBL/GenBank/DDBJ databases">
        <authorList>
            <person name="Harkins D.M."/>
            <person name="Durkin A.S."/>
            <person name="Brinkac L.M."/>
            <person name="Haft D.H."/>
            <person name="Selengut J.D."/>
            <person name="Sanka R."/>
            <person name="DePew J."/>
            <person name="Purushe J."/>
            <person name="Haake D.A."/>
            <person name="Matsunaga J."/>
            <person name="Vinetz J.M."/>
            <person name="Sutton G.G."/>
            <person name="Nierman W.C."/>
            <person name="Fouts D.E."/>
        </authorList>
    </citation>
    <scope>NUCLEOTIDE SEQUENCE [LARGE SCALE GENOMIC DNA]</scope>
    <source>
        <strain evidence="1 2">Ecochallenge</strain>
    </source>
</reference>
<evidence type="ECO:0000313" key="2">
    <source>
        <dbReference type="Proteomes" id="UP000012249"/>
    </source>
</evidence>
<dbReference type="EMBL" id="AHMI02000165">
    <property type="protein sequence ID" value="EMY14409.1"/>
    <property type="molecule type" value="Genomic_DNA"/>
</dbReference>
<proteinExistence type="predicted"/>
<gene>
    <name evidence="1" type="ORF">LEP1GSC043_0097</name>
</gene>
<sequence length="43" mass="4892">MGCAVNFSEIEVNISQSLFESLYEKGIQLITKLKKNMKINECP</sequence>
<organism evidence="1 2">
    <name type="scientific">Leptospira weilii str. Ecochallenge</name>
    <dbReference type="NCBI Taxonomy" id="1049986"/>
    <lineage>
        <taxon>Bacteria</taxon>
        <taxon>Pseudomonadati</taxon>
        <taxon>Spirochaetota</taxon>
        <taxon>Spirochaetia</taxon>
        <taxon>Leptospirales</taxon>
        <taxon>Leptospiraceae</taxon>
        <taxon>Leptospira</taxon>
    </lineage>
</organism>